<dbReference type="InterPro" id="IPR036859">
    <property type="entry name" value="CAP-Gly_dom_sf"/>
</dbReference>
<dbReference type="Pfam" id="PF12799">
    <property type="entry name" value="LRR_4"/>
    <property type="match status" value="1"/>
</dbReference>
<dbReference type="PANTHER" id="PTHR46652:SF8">
    <property type="entry name" value="LEUCINE RICH REPEAT CONTAINING 23"/>
    <property type="match status" value="1"/>
</dbReference>
<dbReference type="Gene3D" id="3.80.10.10">
    <property type="entry name" value="Ribonuclease Inhibitor"/>
    <property type="match status" value="2"/>
</dbReference>
<feature type="region of interest" description="Disordered" evidence="3">
    <location>
        <begin position="372"/>
        <end position="391"/>
    </location>
</feature>
<proteinExistence type="predicted"/>
<feature type="domain" description="CAP-Gly" evidence="4">
    <location>
        <begin position="46"/>
        <end position="92"/>
    </location>
</feature>
<dbReference type="PROSITE" id="PS50245">
    <property type="entry name" value="CAP_GLY_2"/>
    <property type="match status" value="1"/>
</dbReference>
<dbReference type="PANTHER" id="PTHR46652">
    <property type="entry name" value="LEUCINE-RICH REPEAT AND IQ DOMAIN-CONTAINING PROTEIN 1-RELATED"/>
    <property type="match status" value="1"/>
</dbReference>
<dbReference type="Proteomes" id="UP000237144">
    <property type="component" value="Unassembled WGS sequence"/>
</dbReference>
<evidence type="ECO:0000256" key="1">
    <source>
        <dbReference type="ARBA" id="ARBA00022614"/>
    </source>
</evidence>
<evidence type="ECO:0000313" key="6">
    <source>
        <dbReference type="Proteomes" id="UP000237144"/>
    </source>
</evidence>
<feature type="region of interest" description="Disordered" evidence="3">
    <location>
        <begin position="116"/>
        <end position="141"/>
    </location>
</feature>
<evidence type="ECO:0000256" key="3">
    <source>
        <dbReference type="SAM" id="MobiDB-lite"/>
    </source>
</evidence>
<dbReference type="SMART" id="SM01052">
    <property type="entry name" value="CAP_GLY"/>
    <property type="match status" value="1"/>
</dbReference>
<evidence type="ECO:0000259" key="4">
    <source>
        <dbReference type="PROSITE" id="PS50245"/>
    </source>
</evidence>
<sequence length="660" mass="73310">MSTAHLHRRVCYCPASAPANASAVDALSSSASESRHRQLGTILYRGPVPPAKGEWYGIEWDDASRGRHSGTYDKTGVQYFQTRVEGAGSFLRTDVKGLDVVGKCFSDAVAERYLEDETETGARPSAPSSDEATALGSVTGPDRVSKVERHATLSNFDIEVVLNDRVTNRFKDLGRLREVGLEWEGVSRAARSAEKDGYESAQQRELQQFGQQMRSLEGLNLSFSLLPTVEEVDDIVNVLPKLSCLAINSNCFHRIEKPLTLPGFERLVRLELNSTLMTWPELRRVAPSLPNLVDLEFGFNRLRGLTLEHAKEGSMHAIQEQQLLPKLERLNLASNELESWDDLIEELANLPRLTELVLDNNRLRDLAYPAKGLSQQSATTSPRFGDASSDTRSLRHLRHLRQLSLRQNMLSSWKTSIEALATSSAAAFPSLVDLRVANNPLFDTASRPSESGDRNSTPDFGLPAADEATALRREADTRLLVIARLPQLVELERSPVHASERVDAERFWLGRLAQGHERLEDLSDWARERVRTLEKEHPDLVVRRSDPGSEGQGQAAARTIKSRMIRLAIKISPDDFPKLSSAAPVELSVLPSLRTLILRTQIARSLGVPIPKTKYRLVARLQPAEGGSEEIEVEIPPNEEGKEVSWWGLQDGDTVEVVAV</sequence>
<feature type="compositionally biased region" description="Polar residues" evidence="3">
    <location>
        <begin position="446"/>
        <end position="458"/>
    </location>
</feature>
<keyword evidence="2" id="KW-0677">Repeat</keyword>
<dbReference type="SMART" id="SM00369">
    <property type="entry name" value="LRR_TYP"/>
    <property type="match status" value="4"/>
</dbReference>
<dbReference type="STRING" id="741276.A0A2S5BBX1"/>
<dbReference type="InterPro" id="IPR032675">
    <property type="entry name" value="LRR_dom_sf"/>
</dbReference>
<dbReference type="SUPFAM" id="SSF74924">
    <property type="entry name" value="Cap-Gly domain"/>
    <property type="match status" value="1"/>
</dbReference>
<dbReference type="InterPro" id="IPR025875">
    <property type="entry name" value="Leu-rich_rpt_4"/>
</dbReference>
<dbReference type="OrthoDB" id="5273213at2759"/>
<gene>
    <name evidence="5" type="ORF">BMF94_2696</name>
</gene>
<dbReference type="InterPro" id="IPR000938">
    <property type="entry name" value="CAP-Gly_domain"/>
</dbReference>
<feature type="compositionally biased region" description="Polar residues" evidence="3">
    <location>
        <begin position="373"/>
        <end position="382"/>
    </location>
</feature>
<dbReference type="SUPFAM" id="SSF52058">
    <property type="entry name" value="L domain-like"/>
    <property type="match status" value="1"/>
</dbReference>
<dbReference type="Gene3D" id="2.30.30.190">
    <property type="entry name" value="CAP Gly-rich-like domain"/>
    <property type="match status" value="1"/>
</dbReference>
<evidence type="ECO:0000313" key="5">
    <source>
        <dbReference type="EMBL" id="POY74258.1"/>
    </source>
</evidence>
<organism evidence="5 6">
    <name type="scientific">Rhodotorula taiwanensis</name>
    <dbReference type="NCBI Taxonomy" id="741276"/>
    <lineage>
        <taxon>Eukaryota</taxon>
        <taxon>Fungi</taxon>
        <taxon>Dikarya</taxon>
        <taxon>Basidiomycota</taxon>
        <taxon>Pucciniomycotina</taxon>
        <taxon>Microbotryomycetes</taxon>
        <taxon>Sporidiobolales</taxon>
        <taxon>Sporidiobolaceae</taxon>
        <taxon>Rhodotorula</taxon>
    </lineage>
</organism>
<protein>
    <recommendedName>
        <fullName evidence="4">CAP-Gly domain-containing protein</fullName>
    </recommendedName>
</protein>
<dbReference type="InterPro" id="IPR001611">
    <property type="entry name" value="Leu-rich_rpt"/>
</dbReference>
<evidence type="ECO:0000256" key="2">
    <source>
        <dbReference type="ARBA" id="ARBA00022737"/>
    </source>
</evidence>
<dbReference type="Pfam" id="PF01302">
    <property type="entry name" value="CAP_GLY"/>
    <property type="match status" value="1"/>
</dbReference>
<dbReference type="InterPro" id="IPR050836">
    <property type="entry name" value="SDS22/Internalin_LRR"/>
</dbReference>
<dbReference type="EMBL" id="PJQD01000026">
    <property type="protein sequence ID" value="POY74258.1"/>
    <property type="molecule type" value="Genomic_DNA"/>
</dbReference>
<name>A0A2S5BBX1_9BASI</name>
<accession>A0A2S5BBX1</accession>
<keyword evidence="6" id="KW-1185">Reference proteome</keyword>
<dbReference type="AlphaFoldDB" id="A0A2S5BBX1"/>
<dbReference type="PROSITE" id="PS51450">
    <property type="entry name" value="LRR"/>
    <property type="match status" value="1"/>
</dbReference>
<comment type="caution">
    <text evidence="5">The sequence shown here is derived from an EMBL/GenBank/DDBJ whole genome shotgun (WGS) entry which is preliminary data.</text>
</comment>
<feature type="region of interest" description="Disordered" evidence="3">
    <location>
        <begin position="443"/>
        <end position="462"/>
    </location>
</feature>
<keyword evidence="1" id="KW-0433">Leucine-rich repeat</keyword>
<reference evidence="5 6" key="1">
    <citation type="journal article" date="2018" name="Front. Microbiol.">
        <title>Prospects for Fungal Bioremediation of Acidic Radioactive Waste Sites: Characterization and Genome Sequence of Rhodotorula taiwanensis MD1149.</title>
        <authorList>
            <person name="Tkavc R."/>
            <person name="Matrosova V.Y."/>
            <person name="Grichenko O.E."/>
            <person name="Gostincar C."/>
            <person name="Volpe R.P."/>
            <person name="Klimenkova P."/>
            <person name="Gaidamakova E.K."/>
            <person name="Zhou C.E."/>
            <person name="Stewart B.J."/>
            <person name="Lyman M.G."/>
            <person name="Malfatti S.A."/>
            <person name="Rubinfeld B."/>
            <person name="Courtot M."/>
            <person name="Singh J."/>
            <person name="Dalgard C.L."/>
            <person name="Hamilton T."/>
            <person name="Frey K.G."/>
            <person name="Gunde-Cimerman N."/>
            <person name="Dugan L."/>
            <person name="Daly M.J."/>
        </authorList>
    </citation>
    <scope>NUCLEOTIDE SEQUENCE [LARGE SCALE GENOMIC DNA]</scope>
    <source>
        <strain evidence="5 6">MD1149</strain>
    </source>
</reference>
<dbReference type="InterPro" id="IPR003591">
    <property type="entry name" value="Leu-rich_rpt_typical-subtyp"/>
</dbReference>